<sequence>MRLWLKNSERRPDPVPVKTDDRKAVLAGIALWIVALVVVLVAVVPLDPRANLWLVYTCVIGIVLGAVGLVYTHARRHKA</sequence>
<dbReference type="RefSeq" id="WP_354024697.1">
    <property type="nucleotide sequence ID" value="NZ_JBEPSJ010000002.1"/>
</dbReference>
<comment type="caution">
    <text evidence="2">The sequence shown here is derived from an EMBL/GenBank/DDBJ whole genome shotgun (WGS) entry which is preliminary data.</text>
</comment>
<keyword evidence="1" id="KW-0472">Membrane</keyword>
<keyword evidence="3" id="KW-1185">Reference proteome</keyword>
<evidence type="ECO:0000313" key="2">
    <source>
        <dbReference type="EMBL" id="MET4582512.1"/>
    </source>
</evidence>
<organism evidence="2 3">
    <name type="scientific">Conyzicola nivalis</name>
    <dbReference type="NCBI Taxonomy" id="1477021"/>
    <lineage>
        <taxon>Bacteria</taxon>
        <taxon>Bacillati</taxon>
        <taxon>Actinomycetota</taxon>
        <taxon>Actinomycetes</taxon>
        <taxon>Micrococcales</taxon>
        <taxon>Microbacteriaceae</taxon>
        <taxon>Conyzicola</taxon>
    </lineage>
</organism>
<feature type="transmembrane region" description="Helical" evidence="1">
    <location>
        <begin position="24"/>
        <end position="46"/>
    </location>
</feature>
<dbReference type="EMBL" id="JBEPSJ010000002">
    <property type="protein sequence ID" value="MET4582512.1"/>
    <property type="molecule type" value="Genomic_DNA"/>
</dbReference>
<keyword evidence="1" id="KW-1133">Transmembrane helix</keyword>
<proteinExistence type="predicted"/>
<evidence type="ECO:0000256" key="1">
    <source>
        <dbReference type="SAM" id="Phobius"/>
    </source>
</evidence>
<protein>
    <submittedName>
        <fullName evidence="2">FtsH-binding integral membrane protein</fullName>
    </submittedName>
</protein>
<dbReference type="Proteomes" id="UP001549257">
    <property type="component" value="Unassembled WGS sequence"/>
</dbReference>
<name>A0ABV2QN83_9MICO</name>
<reference evidence="2 3" key="1">
    <citation type="submission" date="2024-06" db="EMBL/GenBank/DDBJ databases">
        <title>Sorghum-associated microbial communities from plants grown in Nebraska, USA.</title>
        <authorList>
            <person name="Schachtman D."/>
        </authorList>
    </citation>
    <scope>NUCLEOTIDE SEQUENCE [LARGE SCALE GENOMIC DNA]</scope>
    <source>
        <strain evidence="2 3">2857</strain>
    </source>
</reference>
<dbReference type="InterPro" id="IPR019681">
    <property type="entry name" value="DUF2530"/>
</dbReference>
<gene>
    <name evidence="2" type="ORF">ABIE21_002022</name>
</gene>
<accession>A0ABV2QN83</accession>
<evidence type="ECO:0000313" key="3">
    <source>
        <dbReference type="Proteomes" id="UP001549257"/>
    </source>
</evidence>
<dbReference type="Pfam" id="PF10745">
    <property type="entry name" value="DUF2530"/>
    <property type="match status" value="1"/>
</dbReference>
<feature type="transmembrane region" description="Helical" evidence="1">
    <location>
        <begin position="52"/>
        <end position="71"/>
    </location>
</feature>
<keyword evidence="1" id="KW-0812">Transmembrane</keyword>